<keyword evidence="1" id="KW-0812">Transmembrane</keyword>
<name>A0AAV5KI61_9ROSI</name>
<accession>A0AAV5KI61</accession>
<dbReference type="InterPro" id="IPR044816">
    <property type="entry name" value="BURP"/>
</dbReference>
<dbReference type="InterPro" id="IPR004873">
    <property type="entry name" value="BURP_dom"/>
</dbReference>
<keyword evidence="1" id="KW-1133">Transmembrane helix</keyword>
<evidence type="ECO:0000259" key="2">
    <source>
        <dbReference type="PROSITE" id="PS51277"/>
    </source>
</evidence>
<reference evidence="3 4" key="1">
    <citation type="journal article" date="2021" name="Commun. Biol.">
        <title>The genome of Shorea leprosula (Dipterocarpaceae) highlights the ecological relevance of drought in aseasonal tropical rainforests.</title>
        <authorList>
            <person name="Ng K.K.S."/>
            <person name="Kobayashi M.J."/>
            <person name="Fawcett J.A."/>
            <person name="Hatakeyama M."/>
            <person name="Paape T."/>
            <person name="Ng C.H."/>
            <person name="Ang C.C."/>
            <person name="Tnah L.H."/>
            <person name="Lee C.T."/>
            <person name="Nishiyama T."/>
            <person name="Sese J."/>
            <person name="O'Brien M.J."/>
            <person name="Copetti D."/>
            <person name="Mohd Noor M.I."/>
            <person name="Ong R.C."/>
            <person name="Putra M."/>
            <person name="Sireger I.Z."/>
            <person name="Indrioko S."/>
            <person name="Kosugi Y."/>
            <person name="Izuno A."/>
            <person name="Isagi Y."/>
            <person name="Lee S.L."/>
            <person name="Shimizu K.K."/>
        </authorList>
    </citation>
    <scope>NUCLEOTIDE SEQUENCE [LARGE SCALE GENOMIC DNA]</scope>
    <source>
        <strain evidence="3">214</strain>
    </source>
</reference>
<dbReference type="PANTHER" id="PTHR31236">
    <property type="entry name" value="BURP DOMAIN PROTEIN USPL1-LIKE"/>
    <property type="match status" value="1"/>
</dbReference>
<evidence type="ECO:0000256" key="1">
    <source>
        <dbReference type="SAM" id="Phobius"/>
    </source>
</evidence>
<gene>
    <name evidence="3" type="ORF">SLEP1_g33891</name>
</gene>
<comment type="caution">
    <text evidence="3">The sequence shown here is derived from an EMBL/GenBank/DDBJ whole genome shotgun (WGS) entry which is preliminary data.</text>
</comment>
<evidence type="ECO:0000313" key="3">
    <source>
        <dbReference type="EMBL" id="GKV24259.1"/>
    </source>
</evidence>
<proteinExistence type="predicted"/>
<dbReference type="AlphaFoldDB" id="A0AAV5KI61"/>
<dbReference type="Pfam" id="PF03181">
    <property type="entry name" value="BURP"/>
    <property type="match status" value="1"/>
</dbReference>
<feature type="domain" description="BURP" evidence="2">
    <location>
        <begin position="64"/>
        <end position="283"/>
    </location>
</feature>
<keyword evidence="4" id="KW-1185">Reference proteome</keyword>
<organism evidence="3 4">
    <name type="scientific">Rubroshorea leprosula</name>
    <dbReference type="NCBI Taxonomy" id="152421"/>
    <lineage>
        <taxon>Eukaryota</taxon>
        <taxon>Viridiplantae</taxon>
        <taxon>Streptophyta</taxon>
        <taxon>Embryophyta</taxon>
        <taxon>Tracheophyta</taxon>
        <taxon>Spermatophyta</taxon>
        <taxon>Magnoliopsida</taxon>
        <taxon>eudicotyledons</taxon>
        <taxon>Gunneridae</taxon>
        <taxon>Pentapetalae</taxon>
        <taxon>rosids</taxon>
        <taxon>malvids</taxon>
        <taxon>Malvales</taxon>
        <taxon>Dipterocarpaceae</taxon>
        <taxon>Rubroshorea</taxon>
    </lineage>
</organism>
<dbReference type="PROSITE" id="PS51277">
    <property type="entry name" value="BURP"/>
    <property type="match status" value="1"/>
</dbReference>
<feature type="transmembrane region" description="Helical" evidence="1">
    <location>
        <begin position="5"/>
        <end position="22"/>
    </location>
</feature>
<dbReference type="SMART" id="SM01045">
    <property type="entry name" value="BURP"/>
    <property type="match status" value="1"/>
</dbReference>
<dbReference type="EMBL" id="BPVZ01000065">
    <property type="protein sequence ID" value="GKV24259.1"/>
    <property type="molecule type" value="Genomic_DNA"/>
</dbReference>
<protein>
    <recommendedName>
        <fullName evidence="2">BURP domain-containing protein</fullName>
    </recommendedName>
</protein>
<evidence type="ECO:0000313" key="4">
    <source>
        <dbReference type="Proteomes" id="UP001054252"/>
    </source>
</evidence>
<dbReference type="PANTHER" id="PTHR31236:SF41">
    <property type="entry name" value="BURP DOMAIN PROTEIN USPL1"/>
    <property type="match status" value="1"/>
</dbReference>
<dbReference type="Proteomes" id="UP001054252">
    <property type="component" value="Unassembled WGS sequence"/>
</dbReference>
<sequence>MGNNLSLWCIILSLLIILMYSAKEMKGLGYIYDHLHQPEHSNIAKESHQTPSHVDHIDPSLNIFFRVDDFKVGKTLPIWFASKDNPSTGSPPLLSREEADAIPFSTKQLPYLLDLFSFPKDSEQAKAMETTLKQCEKKPMKGETKSCLTSLESMLDFVQSVFGSHTHFKVLTPKFDKGRIIPLQNYTISEEPKAIYAPRILGCHRMPYPYAVFVCHTQESDNRLFEFSLVGENGDKIKAPGICHMDTSGWDSDHIAFRLIKVKPRESPVCHVIPEDNLVWLPLH</sequence>
<keyword evidence="1" id="KW-0472">Membrane</keyword>